<feature type="domain" description="Secretin/TonB short N-terminal" evidence="8">
    <location>
        <begin position="51"/>
        <end position="100"/>
    </location>
</feature>
<dbReference type="RefSeq" id="WP_282590231.1">
    <property type="nucleotide sequence ID" value="NZ_JAPAAF010000002.1"/>
</dbReference>
<dbReference type="Pfam" id="PF07660">
    <property type="entry name" value="STN"/>
    <property type="match status" value="1"/>
</dbReference>
<dbReference type="AlphaFoldDB" id="A0AA42C8U0"/>
<dbReference type="Pfam" id="PF07715">
    <property type="entry name" value="Plug"/>
    <property type="match status" value="1"/>
</dbReference>
<evidence type="ECO:0000256" key="7">
    <source>
        <dbReference type="PROSITE-ProRule" id="PRU01360"/>
    </source>
</evidence>
<keyword evidence="4 7" id="KW-0812">Transmembrane</keyword>
<organism evidence="9 10">
    <name type="scientific">Gaoshiqia sediminis</name>
    <dbReference type="NCBI Taxonomy" id="2986998"/>
    <lineage>
        <taxon>Bacteria</taxon>
        <taxon>Pseudomonadati</taxon>
        <taxon>Bacteroidota</taxon>
        <taxon>Bacteroidia</taxon>
        <taxon>Marinilabiliales</taxon>
        <taxon>Prolixibacteraceae</taxon>
        <taxon>Gaoshiqia</taxon>
    </lineage>
</organism>
<dbReference type="GO" id="GO:0009279">
    <property type="term" value="C:cell outer membrane"/>
    <property type="evidence" value="ECO:0007669"/>
    <property type="project" value="UniProtKB-SubCell"/>
</dbReference>
<keyword evidence="10" id="KW-1185">Reference proteome</keyword>
<dbReference type="EMBL" id="JAPAAF010000002">
    <property type="protein sequence ID" value="MCW0481622.1"/>
    <property type="molecule type" value="Genomic_DNA"/>
</dbReference>
<keyword evidence="3 7" id="KW-1134">Transmembrane beta strand</keyword>
<dbReference type="Proteomes" id="UP001163821">
    <property type="component" value="Unassembled WGS sequence"/>
</dbReference>
<comment type="caution">
    <text evidence="9">The sequence shown here is derived from an EMBL/GenBank/DDBJ whole genome shotgun (WGS) entry which is preliminary data.</text>
</comment>
<evidence type="ECO:0000313" key="9">
    <source>
        <dbReference type="EMBL" id="MCW0481622.1"/>
    </source>
</evidence>
<keyword evidence="5 7" id="KW-0472">Membrane</keyword>
<sequence>MRLMLGLLLILVAQTWATKSYSQRTVLNLNMKNANLIQVLSEIENQTDYYFLFNYEQIQSDRKIDVNLTNSNIQETLNVILDGTNLTYTIKDRQIVIARGEAASANRAGNQAVQQQKTVSGRVTDTQGQPLPGVTVLVKGTTNGTITDFDGNYTLPNVPSNGTLLFSFVGMKLVELPVNNQSTIQVHMEEEAIGIEEVVAIGYGTVKKRDLTGAVASVKSDEIKMAPVVNPVEAMQGRVAGLDITRESGRANSGSSVLLRGNRSLTASSEPIYIIDGIQGSINNLNPNDIESIDILKDASSTAIYGSAGANGVFIITTKQATKGKIQVDMDAYVSVNGWPSYPSALQGDEWLDYLEEGYYATRGSHSSNLDQLLSDWNMGSIKSYIDQGKWVDWVDETLKTGTQQNYSVSVRGGTDVVQANFSMGYNRTDGIYKDDFLDKYTMRGSINIQLADWAKTGIQTGLTYTNGNSRGSRINKTFGTVPLGDVYDAEGNINQYPIEGESVVSLIADDIPNTYENNTKAIAITANPYIELTLAKGLTFKSILGTSLSTSRNGVYNSDHTYMMLTGSQTAIRNGSYNTSLAYSYTWENIANYNFTIADDHDFTATLISSWGNSQNESESAYSEGYLYDDFRYYNLDAGVNPIVSSNYSHTKKMSVAGRINYSYKGKYLLTGSVRYDGASQLYEQWDIFPAGAFAWRISDENFMESTRNWLSNLKLRTGYGISGNSNIRAYSTLTEVTSGSDALNFGAGQVPTTIPTEVVGNTALGWEKSYNLNIGLDFGLFGNRIDGSLEWYNTDTKDVIYARDLPFSSGGYTPKISYKMNTNIAEMQNRGIELTLNTRNIKTADFSWNSSITFARNWEEVTSIDLGSGTTVDDLISLGLFMGSPKNTFYDYKKIGIWQLGEEADAAVFGLQPGDVKLQTSLTKKADGVWVQKLTDDEGNVTETEYTAENPYTINANDDRQILGQESPKWTAGFQNTFTYKNFDLSVFMTARWGQMINGGLLGYFGYGRVNLPDNYNYWTEDNPTNDYPRPYLSRSTGGNYNATLSAIPYAEASYVKIKNITLGYSLPQNISKRIGFSNLRVYGTVYNPFIITKNDLLEGLDPETGASDSYPLYKQIVFGVNVSF</sequence>
<dbReference type="FunFam" id="2.60.40.1120:FF:000003">
    <property type="entry name" value="Outer membrane protein Omp121"/>
    <property type="match status" value="1"/>
</dbReference>
<dbReference type="InterPro" id="IPR012910">
    <property type="entry name" value="Plug_dom"/>
</dbReference>
<dbReference type="InterPro" id="IPR023997">
    <property type="entry name" value="TonB-dep_OMP_SusC/RagA_CS"/>
</dbReference>
<reference evidence="9" key="1">
    <citation type="submission" date="2022-10" db="EMBL/GenBank/DDBJ databases">
        <title>Gaoshiqiia sediminis gen. nov., sp. nov., isolated from coastal sediment.</title>
        <authorList>
            <person name="Yu W.X."/>
            <person name="Mu D.S."/>
            <person name="Du J.Z."/>
            <person name="Liang Y.Q."/>
        </authorList>
    </citation>
    <scope>NUCLEOTIDE SEQUENCE</scope>
    <source>
        <strain evidence="9">A06</strain>
    </source>
</reference>
<evidence type="ECO:0000256" key="6">
    <source>
        <dbReference type="ARBA" id="ARBA00023237"/>
    </source>
</evidence>
<dbReference type="Gene3D" id="2.40.170.20">
    <property type="entry name" value="TonB-dependent receptor, beta-barrel domain"/>
    <property type="match status" value="1"/>
</dbReference>
<dbReference type="InterPro" id="IPR008969">
    <property type="entry name" value="CarboxyPept-like_regulatory"/>
</dbReference>
<protein>
    <submittedName>
        <fullName evidence="9">TonB-dependent receptor</fullName>
    </submittedName>
</protein>
<dbReference type="Gene3D" id="2.60.40.1120">
    <property type="entry name" value="Carboxypeptidase-like, regulatory domain"/>
    <property type="match status" value="1"/>
</dbReference>
<gene>
    <name evidence="9" type="ORF">N2K84_02700</name>
</gene>
<keyword evidence="9" id="KW-0675">Receptor</keyword>
<comment type="similarity">
    <text evidence="7">Belongs to the TonB-dependent receptor family.</text>
</comment>
<accession>A0AA42C8U0</accession>
<evidence type="ECO:0000256" key="4">
    <source>
        <dbReference type="ARBA" id="ARBA00022692"/>
    </source>
</evidence>
<evidence type="ECO:0000313" key="10">
    <source>
        <dbReference type="Proteomes" id="UP001163821"/>
    </source>
</evidence>
<evidence type="ECO:0000256" key="2">
    <source>
        <dbReference type="ARBA" id="ARBA00022448"/>
    </source>
</evidence>
<dbReference type="NCBIfam" id="TIGR04057">
    <property type="entry name" value="SusC_RagA_signa"/>
    <property type="match status" value="1"/>
</dbReference>
<dbReference type="InterPro" id="IPR023996">
    <property type="entry name" value="TonB-dep_OMP_SusC/RagA"/>
</dbReference>
<dbReference type="NCBIfam" id="TIGR04056">
    <property type="entry name" value="OMP_RagA_SusC"/>
    <property type="match status" value="1"/>
</dbReference>
<dbReference type="PROSITE" id="PS52016">
    <property type="entry name" value="TONB_DEPENDENT_REC_3"/>
    <property type="match status" value="1"/>
</dbReference>
<dbReference type="SUPFAM" id="SSF49464">
    <property type="entry name" value="Carboxypeptidase regulatory domain-like"/>
    <property type="match status" value="1"/>
</dbReference>
<dbReference type="SUPFAM" id="SSF56935">
    <property type="entry name" value="Porins"/>
    <property type="match status" value="1"/>
</dbReference>
<proteinExistence type="inferred from homology"/>
<dbReference type="InterPro" id="IPR039426">
    <property type="entry name" value="TonB-dep_rcpt-like"/>
</dbReference>
<dbReference type="Gene3D" id="3.55.50.30">
    <property type="match status" value="1"/>
</dbReference>
<evidence type="ECO:0000256" key="3">
    <source>
        <dbReference type="ARBA" id="ARBA00022452"/>
    </source>
</evidence>
<keyword evidence="2 7" id="KW-0813">Transport</keyword>
<evidence type="ECO:0000259" key="8">
    <source>
        <dbReference type="SMART" id="SM00965"/>
    </source>
</evidence>
<comment type="subcellular location">
    <subcellularLocation>
        <location evidence="1 7">Cell outer membrane</location>
        <topology evidence="1 7">Multi-pass membrane protein</topology>
    </subcellularLocation>
</comment>
<name>A0AA42C8U0_9BACT</name>
<evidence type="ECO:0000256" key="1">
    <source>
        <dbReference type="ARBA" id="ARBA00004571"/>
    </source>
</evidence>
<dbReference type="InterPro" id="IPR037066">
    <property type="entry name" value="Plug_dom_sf"/>
</dbReference>
<evidence type="ECO:0000256" key="5">
    <source>
        <dbReference type="ARBA" id="ARBA00023136"/>
    </source>
</evidence>
<dbReference type="SMART" id="SM00965">
    <property type="entry name" value="STN"/>
    <property type="match status" value="1"/>
</dbReference>
<dbReference type="Gene3D" id="2.170.130.10">
    <property type="entry name" value="TonB-dependent receptor, plug domain"/>
    <property type="match status" value="1"/>
</dbReference>
<dbReference type="InterPro" id="IPR036942">
    <property type="entry name" value="Beta-barrel_TonB_sf"/>
</dbReference>
<keyword evidence="6 7" id="KW-0998">Cell outer membrane</keyword>
<dbReference type="InterPro" id="IPR011662">
    <property type="entry name" value="Secretin/TonB_short_N"/>
</dbReference>
<dbReference type="Pfam" id="PF13715">
    <property type="entry name" value="CarbopepD_reg_2"/>
    <property type="match status" value="1"/>
</dbReference>